<keyword evidence="2" id="KW-1185">Reference proteome</keyword>
<comment type="caution">
    <text evidence="1">The sequence shown here is derived from an EMBL/GenBank/DDBJ whole genome shotgun (WGS) entry which is preliminary data.</text>
</comment>
<evidence type="ECO:0000313" key="2">
    <source>
        <dbReference type="Proteomes" id="UP000831701"/>
    </source>
</evidence>
<evidence type="ECO:0000313" key="1">
    <source>
        <dbReference type="EMBL" id="KAI3358203.1"/>
    </source>
</evidence>
<organism evidence="1 2">
    <name type="scientific">Scortum barcoo</name>
    <name type="common">barcoo grunter</name>
    <dbReference type="NCBI Taxonomy" id="214431"/>
    <lineage>
        <taxon>Eukaryota</taxon>
        <taxon>Metazoa</taxon>
        <taxon>Chordata</taxon>
        <taxon>Craniata</taxon>
        <taxon>Vertebrata</taxon>
        <taxon>Euteleostomi</taxon>
        <taxon>Actinopterygii</taxon>
        <taxon>Neopterygii</taxon>
        <taxon>Teleostei</taxon>
        <taxon>Neoteleostei</taxon>
        <taxon>Acanthomorphata</taxon>
        <taxon>Eupercaria</taxon>
        <taxon>Centrarchiformes</taxon>
        <taxon>Terapontoidei</taxon>
        <taxon>Terapontidae</taxon>
        <taxon>Scortum</taxon>
    </lineage>
</organism>
<dbReference type="Proteomes" id="UP000831701">
    <property type="component" value="Chromosome 18"/>
</dbReference>
<proteinExistence type="predicted"/>
<accession>A0ACB8VRK1</accession>
<protein>
    <submittedName>
        <fullName evidence="1">Uncharacterized protein</fullName>
    </submittedName>
</protein>
<gene>
    <name evidence="1" type="ORF">L3Q82_003197</name>
</gene>
<name>A0ACB8VRK1_9TELE</name>
<reference evidence="1" key="1">
    <citation type="submission" date="2022-04" db="EMBL/GenBank/DDBJ databases">
        <title>Jade perch genome.</title>
        <authorList>
            <person name="Chao B."/>
        </authorList>
    </citation>
    <scope>NUCLEOTIDE SEQUENCE</scope>
    <source>
        <strain evidence="1">CB-2022</strain>
    </source>
</reference>
<sequence>MSVLNIVIGVENKYFIVDVVFMDRCNYSTVSQAILASLHSNSLDLNDAWAVVTDNAAYCLKAYREVLKGVMPNSAHVTCLCHINLSMFSQLETEEKVQTLTLKLTFISEACSKVMTSLTILEGTHRPTAVSANNVMEDLGSYLVNGTAKTCGYGPKTDELLRKMGVQEKKNVLDNLHDAFHLAFTTFSKHWDTHPARDLYRLTKVFDPRQASAMEKQIKAYSTLKPMANPSAELSEQWMAYQQCVSRDPLPTDMELANYWRGLSAGFPRVAEMAVPFIYFPVSSVDFEQSFSKYKTVLTDKRETLTELNTKRLANHVFQW</sequence>
<dbReference type="EMBL" id="CM041548">
    <property type="protein sequence ID" value="KAI3358203.1"/>
    <property type="molecule type" value="Genomic_DNA"/>
</dbReference>